<reference evidence="1 2" key="1">
    <citation type="submission" date="2019-11" db="EMBL/GenBank/DDBJ databases">
        <title>The genome sequence of Methylocystis heyeri.</title>
        <authorList>
            <person name="Oshkin I.Y."/>
            <person name="Miroshnikov K."/>
            <person name="Dedysh S.N."/>
        </authorList>
    </citation>
    <scope>NUCLEOTIDE SEQUENCE [LARGE SCALE GENOMIC DNA]</scope>
    <source>
        <strain evidence="1 2">H2</strain>
    </source>
</reference>
<dbReference type="AlphaFoldDB" id="A0A6B8K9X8"/>
<dbReference type="EMBL" id="CP046052">
    <property type="protein sequence ID" value="QGM44659.1"/>
    <property type="molecule type" value="Genomic_DNA"/>
</dbReference>
<name>A0A6B8K9X8_9HYPH</name>
<sequence>MPTTYLPRVNATEHEALRRLVGNYPADTYEKWLYLQAKEIGNWERSGWEVVLIDVSADDFVRYCRETGASPNFHTFRGIASAKAIGKFS</sequence>
<proteinExistence type="predicted"/>
<protein>
    <submittedName>
        <fullName evidence="1">Uncharacterized protein</fullName>
    </submittedName>
</protein>
<gene>
    <name evidence="1" type="ORF">H2LOC_002555</name>
</gene>
<organism evidence="1 2">
    <name type="scientific">Methylocystis heyeri</name>
    <dbReference type="NCBI Taxonomy" id="391905"/>
    <lineage>
        <taxon>Bacteria</taxon>
        <taxon>Pseudomonadati</taxon>
        <taxon>Pseudomonadota</taxon>
        <taxon>Alphaproteobacteria</taxon>
        <taxon>Hyphomicrobiales</taxon>
        <taxon>Methylocystaceae</taxon>
        <taxon>Methylocystis</taxon>
    </lineage>
</organism>
<keyword evidence="2" id="KW-1185">Reference proteome</keyword>
<evidence type="ECO:0000313" key="2">
    <source>
        <dbReference type="Proteomes" id="UP000309061"/>
    </source>
</evidence>
<dbReference type="RefSeq" id="WP_136494954.1">
    <property type="nucleotide sequence ID" value="NZ_CP046052.1"/>
</dbReference>
<evidence type="ECO:0000313" key="1">
    <source>
        <dbReference type="EMBL" id="QGM44659.1"/>
    </source>
</evidence>
<dbReference type="Proteomes" id="UP000309061">
    <property type="component" value="Chromosome"/>
</dbReference>
<dbReference type="OrthoDB" id="8449119at2"/>
<dbReference type="KEGG" id="mhey:H2LOC_002555"/>
<accession>A0A6B8K9X8</accession>